<keyword evidence="3" id="KW-1185">Reference proteome</keyword>
<protein>
    <submittedName>
        <fullName evidence="4">Pept_C1 domain-containing protein</fullName>
    </submittedName>
</protein>
<evidence type="ECO:0000313" key="4">
    <source>
        <dbReference type="WBParaSite" id="Hba_18378"/>
    </source>
</evidence>
<dbReference type="InterPro" id="IPR000668">
    <property type="entry name" value="Peptidase_C1A_C"/>
</dbReference>
<dbReference type="AlphaFoldDB" id="A0A1I7XLJ0"/>
<accession>A0A1I7XLJ0</accession>
<dbReference type="InterPro" id="IPR013128">
    <property type="entry name" value="Peptidase_C1A"/>
</dbReference>
<dbReference type="PANTHER" id="PTHR12411">
    <property type="entry name" value="CYSTEINE PROTEASE FAMILY C1-RELATED"/>
    <property type="match status" value="1"/>
</dbReference>
<evidence type="ECO:0000313" key="3">
    <source>
        <dbReference type="Proteomes" id="UP000095283"/>
    </source>
</evidence>
<dbReference type="WBParaSite" id="Hba_18378">
    <property type="protein sequence ID" value="Hba_18378"/>
    <property type="gene ID" value="Hba_18378"/>
</dbReference>
<proteinExistence type="inferred from homology"/>
<feature type="domain" description="Peptidase C1A papain C-terminal" evidence="2">
    <location>
        <begin position="37"/>
        <end position="97"/>
    </location>
</feature>
<dbReference type="InterPro" id="IPR025660">
    <property type="entry name" value="Pept_his_AS"/>
</dbReference>
<organism evidence="3 4">
    <name type="scientific">Heterorhabditis bacteriophora</name>
    <name type="common">Entomopathogenic nematode worm</name>
    <dbReference type="NCBI Taxonomy" id="37862"/>
    <lineage>
        <taxon>Eukaryota</taxon>
        <taxon>Metazoa</taxon>
        <taxon>Ecdysozoa</taxon>
        <taxon>Nematoda</taxon>
        <taxon>Chromadorea</taxon>
        <taxon>Rhabditida</taxon>
        <taxon>Rhabditina</taxon>
        <taxon>Rhabditomorpha</taxon>
        <taxon>Strongyloidea</taxon>
        <taxon>Heterorhabditidae</taxon>
        <taxon>Heterorhabditis</taxon>
    </lineage>
</organism>
<dbReference type="GO" id="GO:0006508">
    <property type="term" value="P:proteolysis"/>
    <property type="evidence" value="ECO:0007669"/>
    <property type="project" value="InterPro"/>
</dbReference>
<dbReference type="Proteomes" id="UP000095283">
    <property type="component" value="Unplaced"/>
</dbReference>
<dbReference type="InterPro" id="IPR038765">
    <property type="entry name" value="Papain-like_cys_pep_sf"/>
</dbReference>
<comment type="similarity">
    <text evidence="1">Belongs to the peptidase C1 family.</text>
</comment>
<reference evidence="4" key="1">
    <citation type="submission" date="2016-11" db="UniProtKB">
        <authorList>
            <consortium name="WormBaseParasite"/>
        </authorList>
    </citation>
    <scope>IDENTIFICATION</scope>
</reference>
<name>A0A1I7XLJ0_HETBA</name>
<evidence type="ECO:0000259" key="2">
    <source>
        <dbReference type="Pfam" id="PF00112"/>
    </source>
</evidence>
<dbReference type="PROSITE" id="PS00639">
    <property type="entry name" value="THIOL_PROTEASE_HIS"/>
    <property type="match status" value="1"/>
</dbReference>
<dbReference type="Gene3D" id="3.90.70.10">
    <property type="entry name" value="Cysteine proteinases"/>
    <property type="match status" value="1"/>
</dbReference>
<sequence>MDYRLIYSMVTSDLPQTYAHRLRSIDFTVLLLLCLRINANPLQFYRHGISHPWKILCEPFMLNHGVLIVGYGNEKNKPFWIIKNSWGPKWGENGFTEERMCVEFMKWLLRL</sequence>
<dbReference type="Pfam" id="PF00112">
    <property type="entry name" value="Peptidase_C1"/>
    <property type="match status" value="1"/>
</dbReference>
<dbReference type="SUPFAM" id="SSF54001">
    <property type="entry name" value="Cysteine proteinases"/>
    <property type="match status" value="1"/>
</dbReference>
<evidence type="ECO:0000256" key="1">
    <source>
        <dbReference type="ARBA" id="ARBA00008455"/>
    </source>
</evidence>
<dbReference type="GO" id="GO:0008234">
    <property type="term" value="F:cysteine-type peptidase activity"/>
    <property type="evidence" value="ECO:0007669"/>
    <property type="project" value="InterPro"/>
</dbReference>